<reference evidence="3" key="1">
    <citation type="submission" date="2016-11" db="UniProtKB">
        <authorList>
            <consortium name="WormBaseParasite"/>
        </authorList>
    </citation>
    <scope>IDENTIFICATION</scope>
</reference>
<feature type="transmembrane region" description="Helical" evidence="1">
    <location>
        <begin position="121"/>
        <end position="142"/>
    </location>
</feature>
<evidence type="ECO:0000256" key="1">
    <source>
        <dbReference type="SAM" id="Phobius"/>
    </source>
</evidence>
<dbReference type="PANTHER" id="PTHR10664">
    <property type="entry name" value="SERPENTINE RECEPTOR-C.ELEGANS"/>
    <property type="match status" value="1"/>
</dbReference>
<sequence length="207" mass="23248">MNSSAFIVTFIGTVASVFATYIPIKYHNIRPLFPNFLIFILPILFVGVEDFVIFFICGMHSEVIKETCVAFPCTLNTCGYAWWTSYKSVIFPIIIILTIVLCVKLLAFSRRLQSCAAARRANRLALLDAFLIFFFDFVPSFLANQFPNSPLIAYTSTGPVTAMLKQVGRAIESVIVVEILVRRSSKIDDSRRSKKSSQPPAIIHSKH</sequence>
<keyword evidence="1" id="KW-0812">Transmembrane</keyword>
<dbReference type="Proteomes" id="UP000095282">
    <property type="component" value="Unplaced"/>
</dbReference>
<name>A0A1I7U1L3_9PELO</name>
<keyword evidence="2" id="KW-1185">Reference proteome</keyword>
<organism evidence="2 3">
    <name type="scientific">Caenorhabditis tropicalis</name>
    <dbReference type="NCBI Taxonomy" id="1561998"/>
    <lineage>
        <taxon>Eukaryota</taxon>
        <taxon>Metazoa</taxon>
        <taxon>Ecdysozoa</taxon>
        <taxon>Nematoda</taxon>
        <taxon>Chromadorea</taxon>
        <taxon>Rhabditida</taxon>
        <taxon>Rhabditina</taxon>
        <taxon>Rhabditomorpha</taxon>
        <taxon>Rhabditoidea</taxon>
        <taxon>Rhabditidae</taxon>
        <taxon>Peloderinae</taxon>
        <taxon>Caenorhabditis</taxon>
    </lineage>
</organism>
<evidence type="ECO:0000313" key="3">
    <source>
        <dbReference type="WBParaSite" id="Csp11.Scaffold629.g13933.t1"/>
    </source>
</evidence>
<keyword evidence="1" id="KW-1133">Transmembrane helix</keyword>
<dbReference type="WBParaSite" id="Csp11.Scaffold629.g13933.t1">
    <property type="protein sequence ID" value="Csp11.Scaffold629.g13933.t1"/>
    <property type="gene ID" value="Csp11.Scaffold629.g13933"/>
</dbReference>
<dbReference type="AlphaFoldDB" id="A0A1I7U1L3"/>
<proteinExistence type="predicted"/>
<dbReference type="Pfam" id="PF10316">
    <property type="entry name" value="7TM_GPCR_Srbc"/>
    <property type="match status" value="1"/>
</dbReference>
<feature type="transmembrane region" description="Helical" evidence="1">
    <location>
        <begin position="36"/>
        <end position="56"/>
    </location>
</feature>
<dbReference type="PANTHER" id="PTHR10664:SF35">
    <property type="entry name" value="SERPENTINE RECEPTOR, CLASS BC (CLASS B-LIKE)"/>
    <property type="match status" value="1"/>
</dbReference>
<keyword evidence="1" id="KW-0472">Membrane</keyword>
<dbReference type="InterPro" id="IPR019420">
    <property type="entry name" value="7TM_GPCR_serpentine_rcpt_Srbc"/>
</dbReference>
<evidence type="ECO:0000313" key="2">
    <source>
        <dbReference type="Proteomes" id="UP000095282"/>
    </source>
</evidence>
<feature type="transmembrane region" description="Helical" evidence="1">
    <location>
        <begin position="89"/>
        <end position="109"/>
    </location>
</feature>
<accession>A0A1I7U1L3</accession>
<feature type="transmembrane region" description="Helical" evidence="1">
    <location>
        <begin position="6"/>
        <end position="24"/>
    </location>
</feature>
<dbReference type="eggNOG" id="ENOG502TFPJ">
    <property type="taxonomic scope" value="Eukaryota"/>
</dbReference>
<protein>
    <submittedName>
        <fullName evidence="3">Serpentine Receptor, class BC (Class B-like)</fullName>
    </submittedName>
</protein>